<dbReference type="EMBL" id="PQXO01000944">
    <property type="protein sequence ID" value="TGO81997.1"/>
    <property type="molecule type" value="Genomic_DNA"/>
</dbReference>
<evidence type="ECO:0000313" key="3">
    <source>
        <dbReference type="Proteomes" id="UP000297280"/>
    </source>
</evidence>
<evidence type="ECO:0000313" key="2">
    <source>
        <dbReference type="EMBL" id="TGO81997.1"/>
    </source>
</evidence>
<dbReference type="Pfam" id="PF20150">
    <property type="entry name" value="2EXR"/>
    <property type="match status" value="1"/>
</dbReference>
<comment type="caution">
    <text evidence="2">The sequence shown here is derived from an EMBL/GenBank/DDBJ whole genome shotgun (WGS) entry which is preliminary data.</text>
</comment>
<gene>
    <name evidence="2" type="ORF">BPOR_0950g00020</name>
</gene>
<protein>
    <recommendedName>
        <fullName evidence="1">2EXR domain-containing protein</fullName>
    </recommendedName>
</protein>
<keyword evidence="3" id="KW-1185">Reference proteome</keyword>
<dbReference type="PANTHER" id="PTHR35910:SF6">
    <property type="entry name" value="2EXR DOMAIN-CONTAINING PROTEIN"/>
    <property type="match status" value="1"/>
</dbReference>
<sequence length="238" mass="27067">MSSTDMSRFADLPTKIRLQIWRTMVDHDLSPPRVIIGDMQWKPRAIGALEVNHESRIEAFRRRSDLKSFLCYQTHGFRPPGPCHPSKVWFSPEADVFVIEPVHGFTLGAWHISKLKSSVQTIAIPQSKFGIGDIDRCYGQHLSDLRVASKFTSVKTLVFLRDDPTQKVIPHLDILSPAIRSACDDIRVSIELIPLSEGEKQAFGFGLQWCNTFVPPIRQKKGPKWQVPAMKWGCLVRH</sequence>
<name>A0A4Z1K7P0_9HELO</name>
<organism evidence="2 3">
    <name type="scientific">Botrytis porri</name>
    <dbReference type="NCBI Taxonomy" id="87229"/>
    <lineage>
        <taxon>Eukaryota</taxon>
        <taxon>Fungi</taxon>
        <taxon>Dikarya</taxon>
        <taxon>Ascomycota</taxon>
        <taxon>Pezizomycotina</taxon>
        <taxon>Leotiomycetes</taxon>
        <taxon>Helotiales</taxon>
        <taxon>Sclerotiniaceae</taxon>
        <taxon>Botrytis</taxon>
    </lineage>
</organism>
<evidence type="ECO:0000259" key="1">
    <source>
        <dbReference type="Pfam" id="PF20150"/>
    </source>
</evidence>
<dbReference type="Proteomes" id="UP000297280">
    <property type="component" value="Unassembled WGS sequence"/>
</dbReference>
<proteinExistence type="predicted"/>
<dbReference type="PANTHER" id="PTHR35910">
    <property type="entry name" value="2EXR DOMAIN-CONTAINING PROTEIN"/>
    <property type="match status" value="1"/>
</dbReference>
<accession>A0A4Z1K7P0</accession>
<reference evidence="2 3" key="1">
    <citation type="submission" date="2017-12" db="EMBL/GenBank/DDBJ databases">
        <title>Comparative genomics of Botrytis spp.</title>
        <authorList>
            <person name="Valero-Jimenez C.A."/>
            <person name="Tapia P."/>
            <person name="Veloso J."/>
            <person name="Silva-Moreno E."/>
            <person name="Staats M."/>
            <person name="Valdes J.H."/>
            <person name="Van Kan J.A.L."/>
        </authorList>
    </citation>
    <scope>NUCLEOTIDE SEQUENCE [LARGE SCALE GENOMIC DNA]</scope>
    <source>
        <strain evidence="2 3">MUCL3349</strain>
    </source>
</reference>
<feature type="domain" description="2EXR" evidence="1">
    <location>
        <begin position="8"/>
        <end position="97"/>
    </location>
</feature>
<dbReference type="InterPro" id="IPR045518">
    <property type="entry name" value="2EXR"/>
</dbReference>
<dbReference type="AlphaFoldDB" id="A0A4Z1K7P0"/>